<dbReference type="PANTHER" id="PTHR10210">
    <property type="entry name" value="RIBOSE-PHOSPHATE DIPHOSPHOKINASE FAMILY MEMBER"/>
    <property type="match status" value="1"/>
</dbReference>
<feature type="domain" description="Ribose-phosphate pyrophosphokinase N-terminal" evidence="2">
    <location>
        <begin position="197"/>
        <end position="315"/>
    </location>
</feature>
<evidence type="ECO:0000256" key="1">
    <source>
        <dbReference type="ARBA" id="ARBA00022727"/>
    </source>
</evidence>
<dbReference type="InterPro" id="IPR029057">
    <property type="entry name" value="PRTase-like"/>
</dbReference>
<evidence type="ECO:0000259" key="2">
    <source>
        <dbReference type="Pfam" id="PF13793"/>
    </source>
</evidence>
<dbReference type="GO" id="GO:0006015">
    <property type="term" value="P:5-phosphoribose 1-diphosphate biosynthetic process"/>
    <property type="evidence" value="ECO:0007669"/>
    <property type="project" value="TreeGrafter"/>
</dbReference>
<evidence type="ECO:0000313" key="3">
    <source>
        <dbReference type="EMBL" id="RCW27322.1"/>
    </source>
</evidence>
<protein>
    <submittedName>
        <fullName evidence="3">Ribose-phosphate pyrophosphokinase</fullName>
    </submittedName>
</protein>
<accession>A0A6I7HNR6</accession>
<organism evidence="3 4">
    <name type="scientific">Ciceribacter lividus</name>
    <dbReference type="NCBI Taxonomy" id="1197950"/>
    <lineage>
        <taxon>Bacteria</taxon>
        <taxon>Pseudomonadati</taxon>
        <taxon>Pseudomonadota</taxon>
        <taxon>Alphaproteobacteria</taxon>
        <taxon>Hyphomicrobiales</taxon>
        <taxon>Rhizobiaceae</taxon>
        <taxon>Ciceribacter</taxon>
    </lineage>
</organism>
<dbReference type="GO" id="GO:0004749">
    <property type="term" value="F:ribose phosphate diphosphokinase activity"/>
    <property type="evidence" value="ECO:0007669"/>
    <property type="project" value="TreeGrafter"/>
</dbReference>
<dbReference type="Pfam" id="PF13793">
    <property type="entry name" value="Pribosyltran_N"/>
    <property type="match status" value="1"/>
</dbReference>
<keyword evidence="4" id="KW-1185">Reference proteome</keyword>
<dbReference type="SMART" id="SM01400">
    <property type="entry name" value="Pribosyltran_N"/>
    <property type="match status" value="1"/>
</dbReference>
<name>A0A6I7HNR6_9HYPH</name>
<sequence>MTRLKGDAHACEVTMTVLAQLDPGLKQFFNRIDSAPTPRDEVLATLLEDWKDKRADLIAPPIAALEPVAHASPQAAFIFRRAKTAERDYVLHAGAEAVRPLIGEEGDTRLLSDAAFPRGSVRLRMLFEFVCRTGEPISATFTTHGADGGRIVAEIVVAPLSGDGRSIDAVFGGVLLRPVAAAAAGPAKSAAAPAPLLFSFARDIEFGGRVARAMGLELSLLEEREFEDGEHKARPLESVRGRDAFVIASLNGGGGHSANDRLCRLLFFIATLKTNGAKSVTAVTPYLCYLRKDRQTKSRDPLTGRYVAELIEAMGADRVITIEAHNVAAYQSSFRIPTLHLDAYDAFARHTAEKVGSAEVTVVSPDLGGGKRADSFRERLEKQLGRPVGKAFMEKQRSAGVVSGDLFAGDVKDRVAIIIDDLISSGGTMVRVAEACMARGAREVRLIATHALFSQGAEERLARAPIAELLITDTVQVDAAASPLGERLAIVSVAEIFSAAITRCQAPSGS</sequence>
<dbReference type="CDD" id="cd06223">
    <property type="entry name" value="PRTases_typeI"/>
    <property type="match status" value="1"/>
</dbReference>
<dbReference type="AlphaFoldDB" id="A0A6I7HNR6"/>
<evidence type="ECO:0000313" key="4">
    <source>
        <dbReference type="Proteomes" id="UP000252582"/>
    </source>
</evidence>
<keyword evidence="1" id="KW-0545">Nucleotide biosynthesis</keyword>
<dbReference type="InterPro" id="IPR000836">
    <property type="entry name" value="PRTase_dom"/>
</dbReference>
<dbReference type="Proteomes" id="UP000252582">
    <property type="component" value="Unassembled WGS sequence"/>
</dbReference>
<gene>
    <name evidence="3" type="ORF">DFR48_103285</name>
</gene>
<comment type="caution">
    <text evidence="3">The sequence shown here is derived from an EMBL/GenBank/DDBJ whole genome shotgun (WGS) entry which is preliminary data.</text>
</comment>
<dbReference type="Gene3D" id="3.40.50.2020">
    <property type="match status" value="2"/>
</dbReference>
<proteinExistence type="predicted"/>
<keyword evidence="3" id="KW-0808">Transferase</keyword>
<dbReference type="Pfam" id="PF14572">
    <property type="entry name" value="Pribosyl_synth"/>
    <property type="match status" value="1"/>
</dbReference>
<dbReference type="GO" id="GO:0016301">
    <property type="term" value="F:kinase activity"/>
    <property type="evidence" value="ECO:0007669"/>
    <property type="project" value="UniProtKB-KW"/>
</dbReference>
<dbReference type="GO" id="GO:0006164">
    <property type="term" value="P:purine nucleotide biosynthetic process"/>
    <property type="evidence" value="ECO:0007669"/>
    <property type="project" value="TreeGrafter"/>
</dbReference>
<dbReference type="GO" id="GO:0000287">
    <property type="term" value="F:magnesium ion binding"/>
    <property type="evidence" value="ECO:0007669"/>
    <property type="project" value="InterPro"/>
</dbReference>
<dbReference type="EMBL" id="QPIX01000003">
    <property type="protein sequence ID" value="RCW27322.1"/>
    <property type="molecule type" value="Genomic_DNA"/>
</dbReference>
<dbReference type="NCBIfam" id="TIGR01251">
    <property type="entry name" value="ribP_PPkin"/>
    <property type="match status" value="1"/>
</dbReference>
<dbReference type="GO" id="GO:0005737">
    <property type="term" value="C:cytoplasm"/>
    <property type="evidence" value="ECO:0007669"/>
    <property type="project" value="TreeGrafter"/>
</dbReference>
<dbReference type="GO" id="GO:0002189">
    <property type="term" value="C:ribose phosphate diphosphokinase complex"/>
    <property type="evidence" value="ECO:0007669"/>
    <property type="project" value="TreeGrafter"/>
</dbReference>
<dbReference type="InterPro" id="IPR029099">
    <property type="entry name" value="Pribosyltran_N"/>
</dbReference>
<keyword evidence="3" id="KW-0418">Kinase</keyword>
<dbReference type="InterPro" id="IPR005946">
    <property type="entry name" value="Rib-P_diPkinase"/>
</dbReference>
<reference evidence="3 4" key="1">
    <citation type="submission" date="2018-07" db="EMBL/GenBank/DDBJ databases">
        <title>Genomic Encyclopedia of Type Strains, Phase IV (KMG-IV): sequencing the most valuable type-strain genomes for metagenomic binning, comparative biology and taxonomic classification.</title>
        <authorList>
            <person name="Goeker M."/>
        </authorList>
    </citation>
    <scope>NUCLEOTIDE SEQUENCE [LARGE SCALE GENOMIC DNA]</scope>
    <source>
        <strain evidence="3 4">DSM 25528</strain>
    </source>
</reference>
<dbReference type="SUPFAM" id="SSF53271">
    <property type="entry name" value="PRTase-like"/>
    <property type="match status" value="2"/>
</dbReference>
<dbReference type="FunFam" id="3.40.50.2020:FF:000014">
    <property type="entry name" value="Ribose-phosphate pyrophosphokinase 1"/>
    <property type="match status" value="1"/>
</dbReference>
<dbReference type="PANTHER" id="PTHR10210:SF41">
    <property type="entry name" value="RIBOSE-PHOSPHATE PYROPHOSPHOKINASE 1, CHLOROPLASTIC"/>
    <property type="match status" value="1"/>
</dbReference>